<evidence type="ECO:0000313" key="3">
    <source>
        <dbReference type="Proteomes" id="UP001597182"/>
    </source>
</evidence>
<feature type="compositionally biased region" description="Polar residues" evidence="1">
    <location>
        <begin position="270"/>
        <end position="287"/>
    </location>
</feature>
<evidence type="ECO:0008006" key="4">
    <source>
        <dbReference type="Google" id="ProtNLM"/>
    </source>
</evidence>
<accession>A0ABW3VS49</accession>
<dbReference type="EMBL" id="JBHTMB010000331">
    <property type="protein sequence ID" value="MFD1238077.1"/>
    <property type="molecule type" value="Genomic_DNA"/>
</dbReference>
<evidence type="ECO:0000256" key="1">
    <source>
        <dbReference type="SAM" id="MobiDB-lite"/>
    </source>
</evidence>
<feature type="region of interest" description="Disordered" evidence="1">
    <location>
        <begin position="264"/>
        <end position="287"/>
    </location>
</feature>
<proteinExistence type="predicted"/>
<gene>
    <name evidence="2" type="ORF">ACFQ34_32770</name>
</gene>
<organism evidence="2 3">
    <name type="scientific">Pseudonocardia benzenivorans</name>
    <dbReference type="NCBI Taxonomy" id="228005"/>
    <lineage>
        <taxon>Bacteria</taxon>
        <taxon>Bacillati</taxon>
        <taxon>Actinomycetota</taxon>
        <taxon>Actinomycetes</taxon>
        <taxon>Pseudonocardiales</taxon>
        <taxon>Pseudonocardiaceae</taxon>
        <taxon>Pseudonocardia</taxon>
    </lineage>
</organism>
<name>A0ABW3VS49_9PSEU</name>
<dbReference type="Proteomes" id="UP001597182">
    <property type="component" value="Unassembled WGS sequence"/>
</dbReference>
<evidence type="ECO:0000313" key="2">
    <source>
        <dbReference type="EMBL" id="MFD1238077.1"/>
    </source>
</evidence>
<feature type="region of interest" description="Disordered" evidence="1">
    <location>
        <begin position="196"/>
        <end position="237"/>
    </location>
</feature>
<feature type="compositionally biased region" description="Polar residues" evidence="1">
    <location>
        <begin position="221"/>
        <end position="231"/>
    </location>
</feature>
<keyword evidence="3" id="KW-1185">Reference proteome</keyword>
<reference evidence="3" key="1">
    <citation type="journal article" date="2019" name="Int. J. Syst. Evol. Microbiol.">
        <title>The Global Catalogue of Microorganisms (GCM) 10K type strain sequencing project: providing services to taxonomists for standard genome sequencing and annotation.</title>
        <authorList>
            <consortium name="The Broad Institute Genomics Platform"/>
            <consortium name="The Broad Institute Genome Sequencing Center for Infectious Disease"/>
            <person name="Wu L."/>
            <person name="Ma J."/>
        </authorList>
    </citation>
    <scope>NUCLEOTIDE SEQUENCE [LARGE SCALE GENOMIC DNA]</scope>
    <source>
        <strain evidence="3">CCUG 49018</strain>
    </source>
</reference>
<dbReference type="RefSeq" id="WP_379653413.1">
    <property type="nucleotide sequence ID" value="NZ_JBHTMB010000331.1"/>
</dbReference>
<protein>
    <recommendedName>
        <fullName evidence="4">DUF4913 domain-containing protein</fullName>
    </recommendedName>
</protein>
<sequence length="287" mass="31891">MTTAPDGGPDNPRAGRDRQLVDVAADLRKVRDDVSRLRTTVGDLAGTVSEFGPQLLDVQRDLNGLRGLVDELAAATAATENPPADWFTMSAPAAEQEWVRLGDWVHNVLAGWYQITRAQLPDCWALHRPAFLQVAWLHTSHIQAYLPASHPNQAAEWNTRWLDAALEKVRRHIPESRCRAVSGGPGEHLVDHLETAQQGRGGGPDLQYPPASEVSPYPNPYDQQYAPQPHQQRPPDWAEQEVIRADYWGGYFTQAMQADLAWRRSRDEQLATQNTDTGEATDNAPSA</sequence>
<comment type="caution">
    <text evidence="2">The sequence shown here is derived from an EMBL/GenBank/DDBJ whole genome shotgun (WGS) entry which is preliminary data.</text>
</comment>